<dbReference type="OrthoDB" id="496028at2"/>
<dbReference type="KEGG" id="acy:Anacy_0751"/>
<dbReference type="RefSeq" id="WP_015212988.1">
    <property type="nucleotide sequence ID" value="NC_019771.1"/>
</dbReference>
<name>K9ZD93_ANACC</name>
<gene>
    <name evidence="2" type="ordered locus">Anacy_0751</name>
</gene>
<accession>K9ZD93</accession>
<protein>
    <submittedName>
        <fullName evidence="2">Uncharacterized protein</fullName>
    </submittedName>
</protein>
<dbReference type="HOGENOM" id="CLU_064474_0_0_3"/>
<evidence type="ECO:0000313" key="3">
    <source>
        <dbReference type="Proteomes" id="UP000010474"/>
    </source>
</evidence>
<feature type="transmembrane region" description="Helical" evidence="1">
    <location>
        <begin position="232"/>
        <end position="252"/>
    </location>
</feature>
<proteinExistence type="predicted"/>
<dbReference type="Proteomes" id="UP000010474">
    <property type="component" value="Chromosome"/>
</dbReference>
<dbReference type="eggNOG" id="COG3105">
    <property type="taxonomic scope" value="Bacteria"/>
</dbReference>
<dbReference type="AlphaFoldDB" id="K9ZD93"/>
<keyword evidence="1" id="KW-0472">Membrane</keyword>
<dbReference type="PATRIC" id="fig|272123.3.peg.822"/>
<dbReference type="EMBL" id="CP003659">
    <property type="protein sequence ID" value="AFZ56335.1"/>
    <property type="molecule type" value="Genomic_DNA"/>
</dbReference>
<reference evidence="3" key="1">
    <citation type="journal article" date="2013" name="Proc. Natl. Acad. Sci. U.S.A.">
        <title>Improving the coverage of the cyanobacterial phylum using diversity-driven genome sequencing.</title>
        <authorList>
            <person name="Shih P.M."/>
            <person name="Wu D."/>
            <person name="Latifi A."/>
            <person name="Axen S.D."/>
            <person name="Fewer D.P."/>
            <person name="Talla E."/>
            <person name="Calteau A."/>
            <person name="Cai F."/>
            <person name="Tandeau de Marsac N."/>
            <person name="Rippka R."/>
            <person name="Herdman M."/>
            <person name="Sivonen K."/>
            <person name="Coursin T."/>
            <person name="Laurent T."/>
            <person name="Goodwin L."/>
            <person name="Nolan M."/>
            <person name="Davenport K.W."/>
            <person name="Han C.S."/>
            <person name="Rubin E.M."/>
            <person name="Eisen J.A."/>
            <person name="Woyke T."/>
            <person name="Gugger M."/>
            <person name="Kerfeld C.A."/>
        </authorList>
    </citation>
    <scope>NUCLEOTIDE SEQUENCE [LARGE SCALE GENOMIC DNA]</scope>
    <source>
        <strain evidence="3">ATCC 27899 / PCC 7122</strain>
    </source>
</reference>
<sequence>MDIYIRSRGFSQEEGYAWIPELPEIIRQNQVYELIQSEVFSLFIGRYGSQLLLLITGLDASERVDFRDRKIRNSVAWIGEDSEDNEQKIRAIAAAALRDELRETLRTEIDQAVIFDHDHGFKIAADISKLSVEEVINIRDFSANTNNKIGKNCKKLRDELAFEFEEKSLPKGIGFNNIPLVIVTGIQNQETLIRAGVWRGLSSSLRLEVWEEYKKSLNSLETPPEIQKNKSLIFIMIFIALISAFIILFLLLQPQLK</sequence>
<dbReference type="STRING" id="272123.Anacy_0751"/>
<organism evidence="2 3">
    <name type="scientific">Anabaena cylindrica (strain ATCC 27899 / PCC 7122)</name>
    <dbReference type="NCBI Taxonomy" id="272123"/>
    <lineage>
        <taxon>Bacteria</taxon>
        <taxon>Bacillati</taxon>
        <taxon>Cyanobacteriota</taxon>
        <taxon>Cyanophyceae</taxon>
        <taxon>Nostocales</taxon>
        <taxon>Nostocaceae</taxon>
        <taxon>Anabaena</taxon>
    </lineage>
</organism>
<keyword evidence="1" id="KW-0812">Transmembrane</keyword>
<evidence type="ECO:0000313" key="2">
    <source>
        <dbReference type="EMBL" id="AFZ56335.1"/>
    </source>
</evidence>
<keyword evidence="3" id="KW-1185">Reference proteome</keyword>
<keyword evidence="1" id="KW-1133">Transmembrane helix</keyword>
<evidence type="ECO:0000256" key="1">
    <source>
        <dbReference type="SAM" id="Phobius"/>
    </source>
</evidence>